<gene>
    <name evidence="2" type="ORF">SDC9_83907</name>
</gene>
<reference evidence="2" key="1">
    <citation type="submission" date="2019-08" db="EMBL/GenBank/DDBJ databases">
        <authorList>
            <person name="Kucharzyk K."/>
            <person name="Murdoch R.W."/>
            <person name="Higgins S."/>
            <person name="Loffler F."/>
        </authorList>
    </citation>
    <scope>NUCLEOTIDE SEQUENCE</scope>
</reference>
<keyword evidence="1" id="KW-0812">Transmembrane</keyword>
<feature type="transmembrane region" description="Helical" evidence="1">
    <location>
        <begin position="130"/>
        <end position="150"/>
    </location>
</feature>
<comment type="caution">
    <text evidence="2">The sequence shown here is derived from an EMBL/GenBank/DDBJ whole genome shotgun (WGS) entry which is preliminary data.</text>
</comment>
<accession>A0A644ZAI1</accession>
<dbReference type="AlphaFoldDB" id="A0A644ZAI1"/>
<protein>
    <submittedName>
        <fullName evidence="2">Uncharacterized protein</fullName>
    </submittedName>
</protein>
<evidence type="ECO:0000313" key="2">
    <source>
        <dbReference type="EMBL" id="MPM37298.1"/>
    </source>
</evidence>
<keyword evidence="1" id="KW-1133">Transmembrane helix</keyword>
<name>A0A644ZAI1_9ZZZZ</name>
<dbReference type="EMBL" id="VSSQ01007897">
    <property type="protein sequence ID" value="MPM37298.1"/>
    <property type="molecule type" value="Genomic_DNA"/>
</dbReference>
<sequence length="235" mass="27214">MLIAVVIKKRQGQFFAEIIKHCLYFYSIVFQNQRAGSVVPNPDIIDISSRMQYYIVFDSTFIRVKNNVNIRIHVLICNAVERTYIPYVFAFIQKIIVHCISFISGNQRAVFRCAHKFNIDSLRLHPKRSVNAVLCILIAFESRFIVGVFFGKDTNNAVLFEIHRIVILRIHVFHFGMKILLNIHHLPFVGNECKLVLSSIPSFFTFFSNAYNTAICALLRKAVLRTERNQTVKND</sequence>
<keyword evidence="1" id="KW-0472">Membrane</keyword>
<organism evidence="2">
    <name type="scientific">bioreactor metagenome</name>
    <dbReference type="NCBI Taxonomy" id="1076179"/>
    <lineage>
        <taxon>unclassified sequences</taxon>
        <taxon>metagenomes</taxon>
        <taxon>ecological metagenomes</taxon>
    </lineage>
</organism>
<evidence type="ECO:0000256" key="1">
    <source>
        <dbReference type="SAM" id="Phobius"/>
    </source>
</evidence>
<proteinExistence type="predicted"/>